<proteinExistence type="predicted"/>
<evidence type="ECO:0000313" key="1">
    <source>
        <dbReference type="EMBL" id="OWF45910.1"/>
    </source>
</evidence>
<dbReference type="Proteomes" id="UP000242188">
    <property type="component" value="Unassembled WGS sequence"/>
</dbReference>
<keyword evidence="2" id="KW-1185">Reference proteome</keyword>
<comment type="caution">
    <text evidence="1">The sequence shown here is derived from an EMBL/GenBank/DDBJ whole genome shotgun (WGS) entry which is preliminary data.</text>
</comment>
<dbReference type="EMBL" id="NEDP02004373">
    <property type="protein sequence ID" value="OWF45910.1"/>
    <property type="molecule type" value="Genomic_DNA"/>
</dbReference>
<gene>
    <name evidence="1" type="ORF">KP79_PYT07306</name>
</gene>
<protein>
    <submittedName>
        <fullName evidence="1">Uncharacterized protein</fullName>
    </submittedName>
</protein>
<sequence>MPPQEFSENVRDLSCPSTEDVVQESSVTTTPYCRHLLYHRQPALQLYRLQHRQVVLLTFRRVHKAGFTITVRVIASGLQRQTGATPRLCARNIVPSLPILIPHQIFKVSFWT</sequence>
<evidence type="ECO:0000313" key="2">
    <source>
        <dbReference type="Proteomes" id="UP000242188"/>
    </source>
</evidence>
<reference evidence="1 2" key="1">
    <citation type="journal article" date="2017" name="Nat. Ecol. Evol.">
        <title>Scallop genome provides insights into evolution of bilaterian karyotype and development.</title>
        <authorList>
            <person name="Wang S."/>
            <person name="Zhang J."/>
            <person name="Jiao W."/>
            <person name="Li J."/>
            <person name="Xun X."/>
            <person name="Sun Y."/>
            <person name="Guo X."/>
            <person name="Huan P."/>
            <person name="Dong B."/>
            <person name="Zhang L."/>
            <person name="Hu X."/>
            <person name="Sun X."/>
            <person name="Wang J."/>
            <person name="Zhao C."/>
            <person name="Wang Y."/>
            <person name="Wang D."/>
            <person name="Huang X."/>
            <person name="Wang R."/>
            <person name="Lv J."/>
            <person name="Li Y."/>
            <person name="Zhang Z."/>
            <person name="Liu B."/>
            <person name="Lu W."/>
            <person name="Hui Y."/>
            <person name="Liang J."/>
            <person name="Zhou Z."/>
            <person name="Hou R."/>
            <person name="Li X."/>
            <person name="Liu Y."/>
            <person name="Li H."/>
            <person name="Ning X."/>
            <person name="Lin Y."/>
            <person name="Zhao L."/>
            <person name="Xing Q."/>
            <person name="Dou J."/>
            <person name="Li Y."/>
            <person name="Mao J."/>
            <person name="Guo H."/>
            <person name="Dou H."/>
            <person name="Li T."/>
            <person name="Mu C."/>
            <person name="Jiang W."/>
            <person name="Fu Q."/>
            <person name="Fu X."/>
            <person name="Miao Y."/>
            <person name="Liu J."/>
            <person name="Yu Q."/>
            <person name="Li R."/>
            <person name="Liao H."/>
            <person name="Li X."/>
            <person name="Kong Y."/>
            <person name="Jiang Z."/>
            <person name="Chourrout D."/>
            <person name="Li R."/>
            <person name="Bao Z."/>
        </authorList>
    </citation>
    <scope>NUCLEOTIDE SEQUENCE [LARGE SCALE GENOMIC DNA]</scope>
    <source>
        <strain evidence="1 2">PY_sf001</strain>
    </source>
</reference>
<accession>A0A210QB04</accession>
<name>A0A210QB04_MIZYE</name>
<organism evidence="1 2">
    <name type="scientific">Mizuhopecten yessoensis</name>
    <name type="common">Japanese scallop</name>
    <name type="synonym">Patinopecten yessoensis</name>
    <dbReference type="NCBI Taxonomy" id="6573"/>
    <lineage>
        <taxon>Eukaryota</taxon>
        <taxon>Metazoa</taxon>
        <taxon>Spiralia</taxon>
        <taxon>Lophotrochozoa</taxon>
        <taxon>Mollusca</taxon>
        <taxon>Bivalvia</taxon>
        <taxon>Autobranchia</taxon>
        <taxon>Pteriomorphia</taxon>
        <taxon>Pectinida</taxon>
        <taxon>Pectinoidea</taxon>
        <taxon>Pectinidae</taxon>
        <taxon>Mizuhopecten</taxon>
    </lineage>
</organism>
<dbReference type="AlphaFoldDB" id="A0A210QB04"/>